<reference evidence="12" key="1">
    <citation type="submission" date="2020-02" db="EMBL/GenBank/DDBJ databases">
        <authorList>
            <person name="Palmer J.M."/>
        </authorList>
    </citation>
    <scope>NUCLEOTIDE SEQUENCE</scope>
    <source>
        <strain evidence="12">EPUS1.4</strain>
        <tissue evidence="12">Thallus</tissue>
    </source>
</reference>
<keyword evidence="5" id="KW-0686">Riboflavin biosynthesis</keyword>
<keyword evidence="13" id="KW-1185">Reference proteome</keyword>
<evidence type="ECO:0000256" key="6">
    <source>
        <dbReference type="ARBA" id="ARBA00030073"/>
    </source>
</evidence>
<organism evidence="12 13">
    <name type="scientific">Endocarpon pusillum</name>
    <dbReference type="NCBI Taxonomy" id="364733"/>
    <lineage>
        <taxon>Eukaryota</taxon>
        <taxon>Fungi</taxon>
        <taxon>Dikarya</taxon>
        <taxon>Ascomycota</taxon>
        <taxon>Pezizomycotina</taxon>
        <taxon>Eurotiomycetes</taxon>
        <taxon>Chaetothyriomycetidae</taxon>
        <taxon>Verrucariales</taxon>
        <taxon>Verrucariaceae</taxon>
        <taxon>Endocarpon</taxon>
    </lineage>
</organism>
<evidence type="ECO:0000256" key="4">
    <source>
        <dbReference type="ARBA" id="ARBA00015035"/>
    </source>
</evidence>
<evidence type="ECO:0000256" key="2">
    <source>
        <dbReference type="ARBA" id="ARBA00009723"/>
    </source>
</evidence>
<evidence type="ECO:0000256" key="10">
    <source>
        <dbReference type="SAM" id="MobiDB-lite"/>
    </source>
</evidence>
<dbReference type="AlphaFoldDB" id="A0A8H7E9A0"/>
<feature type="region of interest" description="Disordered" evidence="10">
    <location>
        <begin position="280"/>
        <end position="303"/>
    </location>
</feature>
<dbReference type="InterPro" id="IPR024072">
    <property type="entry name" value="DHFR-like_dom_sf"/>
</dbReference>
<gene>
    <name evidence="12" type="ORF">GJ744_004084</name>
</gene>
<feature type="compositionally biased region" description="Low complexity" evidence="10">
    <location>
        <begin position="285"/>
        <end position="300"/>
    </location>
</feature>
<evidence type="ECO:0000256" key="9">
    <source>
        <dbReference type="ARBA" id="ARBA00049020"/>
    </source>
</evidence>
<dbReference type="GO" id="GO:0009231">
    <property type="term" value="P:riboflavin biosynthetic process"/>
    <property type="evidence" value="ECO:0007669"/>
    <property type="project" value="UniProtKB-KW"/>
</dbReference>
<protein>
    <recommendedName>
        <fullName evidence="4">2,5-diamino-6-ribosylamino-4(3H)-pyrimidinone 5'-phosphate reductase</fullName>
        <ecNumber evidence="3">1.1.1.302</ecNumber>
    </recommendedName>
    <alternativeName>
        <fullName evidence="7">2,5-diamino-6-(5-phospho-D-ribosylamino)pyrimidin-4(3H)-one reductase</fullName>
    </alternativeName>
    <alternativeName>
        <fullName evidence="6">2,5-diamino-6-ribitylamino-4(3H)-pyrimidinone 5'-phosphate synthase</fullName>
    </alternativeName>
</protein>
<evidence type="ECO:0000313" key="13">
    <source>
        <dbReference type="Proteomes" id="UP000606974"/>
    </source>
</evidence>
<feature type="region of interest" description="Disordered" evidence="10">
    <location>
        <begin position="1"/>
        <end position="74"/>
    </location>
</feature>
<comment type="similarity">
    <text evidence="2">Belongs to the HTP reductase family.</text>
</comment>
<evidence type="ECO:0000256" key="1">
    <source>
        <dbReference type="ARBA" id="ARBA00003555"/>
    </source>
</evidence>
<dbReference type="Gene3D" id="3.40.430.10">
    <property type="entry name" value="Dihydrofolate Reductase, subunit A"/>
    <property type="match status" value="1"/>
</dbReference>
<comment type="caution">
    <text evidence="12">The sequence shown here is derived from an EMBL/GenBank/DDBJ whole genome shotgun (WGS) entry which is preliminary data.</text>
</comment>
<feature type="compositionally biased region" description="Acidic residues" evidence="10">
    <location>
        <begin position="25"/>
        <end position="39"/>
    </location>
</feature>
<dbReference type="Pfam" id="PF01872">
    <property type="entry name" value="RibD_C"/>
    <property type="match status" value="1"/>
</dbReference>
<name>A0A8H7E9A0_9EURO</name>
<evidence type="ECO:0000259" key="11">
    <source>
        <dbReference type="Pfam" id="PF01872"/>
    </source>
</evidence>
<proteinExistence type="inferred from homology"/>
<feature type="domain" description="Bacterial bifunctional deaminase-reductase C-terminal" evidence="11">
    <location>
        <begin position="348"/>
        <end position="580"/>
    </location>
</feature>
<feature type="compositionally biased region" description="Polar residues" evidence="10">
    <location>
        <begin position="9"/>
        <end position="20"/>
    </location>
</feature>
<dbReference type="Proteomes" id="UP000606974">
    <property type="component" value="Unassembled WGS sequence"/>
</dbReference>
<evidence type="ECO:0000313" key="12">
    <source>
        <dbReference type="EMBL" id="KAF7511496.1"/>
    </source>
</evidence>
<feature type="compositionally biased region" description="Low complexity" evidence="10">
    <location>
        <begin position="614"/>
        <end position="636"/>
    </location>
</feature>
<comment type="catalytic activity">
    <reaction evidence="9">
        <text>2,5-diamino-6-(1-D-ribitylamino)pyrimidin-4(3H)-one 5'-phosphate + NADP(+) = 2,5-diamino-6-(1-D-ribosylamino)pyrimidin-4(3H)-one 5'-phosphate + NADPH + H(+)</text>
        <dbReference type="Rhea" id="RHEA:27278"/>
        <dbReference type="ChEBI" id="CHEBI:15378"/>
        <dbReference type="ChEBI" id="CHEBI:57783"/>
        <dbReference type="ChEBI" id="CHEBI:58349"/>
        <dbReference type="ChEBI" id="CHEBI:58890"/>
        <dbReference type="ChEBI" id="CHEBI:59545"/>
        <dbReference type="EC" id="1.1.1.302"/>
    </reaction>
</comment>
<evidence type="ECO:0000256" key="7">
    <source>
        <dbReference type="ARBA" id="ARBA00031630"/>
    </source>
</evidence>
<dbReference type="PANTHER" id="PTHR38011:SF8">
    <property type="entry name" value="2,5-DIAMINO-6-RIBOSYLAMINO-4(3H)-PYRIMIDINONE 5'-PHOSPHATE REDUCTASE"/>
    <property type="match status" value="1"/>
</dbReference>
<feature type="compositionally biased region" description="Low complexity" evidence="10">
    <location>
        <begin position="61"/>
        <end position="73"/>
    </location>
</feature>
<accession>A0A8H7E9A0</accession>
<comment type="function">
    <text evidence="1">Catalyzes an early step in riboflavin biosynthesis, the NADPH-dependent reduction of the ribose side chain of 2,5-diamino-6-ribosylamino-4(3H)-pyrimidinone 5'-phosphate, yielding 2,5-diamino-6-ribitylamino-4(3H)-pyrimidinone 5'-phosphate.</text>
</comment>
<dbReference type="PANTHER" id="PTHR38011">
    <property type="entry name" value="DIHYDROFOLATE REDUCTASE FAMILY PROTEIN (AFU_ORTHOLOGUE AFUA_8G06820)"/>
    <property type="match status" value="1"/>
</dbReference>
<evidence type="ECO:0000256" key="3">
    <source>
        <dbReference type="ARBA" id="ARBA00012851"/>
    </source>
</evidence>
<evidence type="ECO:0000256" key="8">
    <source>
        <dbReference type="ARBA" id="ARBA00047550"/>
    </source>
</evidence>
<dbReference type="EMBL" id="JAACFV010000019">
    <property type="protein sequence ID" value="KAF7511496.1"/>
    <property type="molecule type" value="Genomic_DNA"/>
</dbReference>
<dbReference type="OrthoDB" id="5432at2759"/>
<feature type="region of interest" description="Disordered" evidence="10">
    <location>
        <begin position="594"/>
        <end position="636"/>
    </location>
</feature>
<comment type="catalytic activity">
    <reaction evidence="8">
        <text>2,5-diamino-6-(1-D-ribitylamino)pyrimidin-4(3H)-one 5'-phosphate + NAD(+) = 2,5-diamino-6-(1-D-ribosylamino)pyrimidin-4(3H)-one 5'-phosphate + NADH + H(+)</text>
        <dbReference type="Rhea" id="RHEA:27274"/>
        <dbReference type="ChEBI" id="CHEBI:15378"/>
        <dbReference type="ChEBI" id="CHEBI:57540"/>
        <dbReference type="ChEBI" id="CHEBI:57945"/>
        <dbReference type="ChEBI" id="CHEBI:58890"/>
        <dbReference type="ChEBI" id="CHEBI:59545"/>
        <dbReference type="EC" id="1.1.1.302"/>
    </reaction>
</comment>
<dbReference type="GO" id="GO:0008703">
    <property type="term" value="F:5-amino-6-(5-phosphoribosylamino)uracil reductase activity"/>
    <property type="evidence" value="ECO:0007669"/>
    <property type="project" value="InterPro"/>
</dbReference>
<dbReference type="EC" id="1.1.1.302" evidence="3"/>
<sequence length="636" mass="69401">MDDEHNLNEDATINTDNAAGSQPDEKDEKDENDENDDDDAHMGTNLDSPAADNRFTPAGASTQPPSTPITIPQGQSIFANPPSLGLMRERLFEINDTIEFSAQDFERYWPFIDNVWIRNRAASTSKETNSVTEWYQCRLRKANDRTPYVPRPTPEGKVGRKKRVRENVSCEMTLRVVRIEGATTSYRILRGGAKDVKHSHDLDYVDGVKRNSGIMDTARREGIKGYQPSSTFHRMWAEPEKMLEAGGKFLKISDCRNVTMTWRNENPDVVLKVHDGFASRVSTGPKPRNTTTPSTTPHATAYQSTMTPTKAAFPTPVLPQDTLQYPRHARDFLEPYLPPLTKTTSTAPHVTLTYASSLDSRIALAPGLRTALSGPEAKAMTHYLRYRHDAILVGVRTALIDNPALNCRLEGAGGYGGKASANQPRPIIVDPHARLVIHPDMRMLQMVKQGKAKGPWIIIASNTSPHPVAVRILKAHHGEYIKVHYGYHPGEPAGFDWPSIFGILHNEGIKSVMVEGGGCVLSDLLRGQHSSLISSVIVTVAPTFLGKGGVPVSPDPRFDTQGQPMATRLREVKWQAMGQDDVIMCGKIGGVQPGGVQPPAASGNGLLDGPEEFSQQAVANGPAAAEQAGASNAPAP</sequence>
<dbReference type="InterPro" id="IPR002734">
    <property type="entry name" value="RibDG_C"/>
</dbReference>
<dbReference type="SUPFAM" id="SSF53597">
    <property type="entry name" value="Dihydrofolate reductase-like"/>
    <property type="match status" value="1"/>
</dbReference>
<evidence type="ECO:0000256" key="5">
    <source>
        <dbReference type="ARBA" id="ARBA00022619"/>
    </source>
</evidence>
<dbReference type="InterPro" id="IPR050765">
    <property type="entry name" value="Riboflavin_Biosynth_HTPR"/>
</dbReference>